<organism evidence="1 2">
    <name type="scientific">Glarea lozoyensis (strain ATCC 20868 / MF5171)</name>
    <dbReference type="NCBI Taxonomy" id="1116229"/>
    <lineage>
        <taxon>Eukaryota</taxon>
        <taxon>Fungi</taxon>
        <taxon>Dikarya</taxon>
        <taxon>Ascomycota</taxon>
        <taxon>Pezizomycotina</taxon>
        <taxon>Leotiomycetes</taxon>
        <taxon>Helotiales</taxon>
        <taxon>Helotiaceae</taxon>
        <taxon>Glarea</taxon>
    </lineage>
</organism>
<proteinExistence type="predicted"/>
<dbReference type="GeneID" id="19467969"/>
<sequence length="165" mass="18734">MTDCSLDERAEFDKFGEGLGDMSAGSESKRIKLYYEYWTALSLGEVATWAPTKDNDSYWWESYPLDLLVDLCGLLESKHIYHLQIIFLHSTGDSPTTEFESVDFIQEYLNPRIADVNFELIQDKDEIRLIEHKLGLSANPGIKAVLDAESITFGDLPRISVMSTD</sequence>
<keyword evidence="2" id="KW-1185">Reference proteome</keyword>
<evidence type="ECO:0000313" key="2">
    <source>
        <dbReference type="Proteomes" id="UP000016922"/>
    </source>
</evidence>
<dbReference type="HOGENOM" id="CLU_1610892_0_0_1"/>
<dbReference type="RefSeq" id="XP_008076073.1">
    <property type="nucleotide sequence ID" value="XM_008077882.1"/>
</dbReference>
<accession>S3EEZ2</accession>
<dbReference type="KEGG" id="glz:GLAREA_08921"/>
<name>S3EEZ2_GLAL2</name>
<dbReference type="EMBL" id="KE145352">
    <property type="protein sequence ID" value="EPE36758.1"/>
    <property type="molecule type" value="Genomic_DNA"/>
</dbReference>
<dbReference type="OrthoDB" id="10449839at2759"/>
<reference evidence="1 2" key="1">
    <citation type="journal article" date="2013" name="BMC Genomics">
        <title>Genomics-driven discovery of the pneumocandin biosynthetic gene cluster in the fungus Glarea lozoyensis.</title>
        <authorList>
            <person name="Chen L."/>
            <person name="Yue Q."/>
            <person name="Zhang X."/>
            <person name="Xiang M."/>
            <person name="Wang C."/>
            <person name="Li S."/>
            <person name="Che Y."/>
            <person name="Ortiz-Lopez F.J."/>
            <person name="Bills G.F."/>
            <person name="Liu X."/>
            <person name="An Z."/>
        </authorList>
    </citation>
    <scope>NUCLEOTIDE SEQUENCE [LARGE SCALE GENOMIC DNA]</scope>
    <source>
        <strain evidence="2">ATCC 20868 / MF5171</strain>
    </source>
</reference>
<evidence type="ECO:0000313" key="1">
    <source>
        <dbReference type="EMBL" id="EPE36758.1"/>
    </source>
</evidence>
<protein>
    <submittedName>
        <fullName evidence="1">Uncharacterized protein</fullName>
    </submittedName>
</protein>
<dbReference type="Proteomes" id="UP000016922">
    <property type="component" value="Unassembled WGS sequence"/>
</dbReference>
<gene>
    <name evidence="1" type="ORF">GLAREA_08921</name>
</gene>
<dbReference type="AlphaFoldDB" id="S3EEZ2"/>